<evidence type="ECO:0000256" key="1">
    <source>
        <dbReference type="SAM" id="Phobius"/>
    </source>
</evidence>
<gene>
    <name evidence="2" type="ORF">K7432_012239</name>
</gene>
<organism evidence="2 3">
    <name type="scientific">Basidiobolus ranarum</name>
    <dbReference type="NCBI Taxonomy" id="34480"/>
    <lineage>
        <taxon>Eukaryota</taxon>
        <taxon>Fungi</taxon>
        <taxon>Fungi incertae sedis</taxon>
        <taxon>Zoopagomycota</taxon>
        <taxon>Entomophthoromycotina</taxon>
        <taxon>Basidiobolomycetes</taxon>
        <taxon>Basidiobolales</taxon>
        <taxon>Basidiobolaceae</taxon>
        <taxon>Basidiobolus</taxon>
    </lineage>
</organism>
<keyword evidence="1" id="KW-0812">Transmembrane</keyword>
<protein>
    <submittedName>
        <fullName evidence="2">Uncharacterized protein</fullName>
    </submittedName>
</protein>
<keyword evidence="1" id="KW-0472">Membrane</keyword>
<feature type="transmembrane region" description="Helical" evidence="1">
    <location>
        <begin position="28"/>
        <end position="51"/>
    </location>
</feature>
<sequence length="138" mass="15509">MNLCEAVGPNNSATSSPSLPKTAHINSLYLIIISLLLVILLITLICGRHLWNRQKNARELRRRVKLTLRNITDRDLPWSVREKLPIYSINSSQITLPAPVVEKITSQMNELESAINSSENVLWIASPPPCYSHSLNRG</sequence>
<accession>A0ABR2WL27</accession>
<comment type="caution">
    <text evidence="2">The sequence shown here is derived from an EMBL/GenBank/DDBJ whole genome shotgun (WGS) entry which is preliminary data.</text>
</comment>
<keyword evidence="1" id="KW-1133">Transmembrane helix</keyword>
<reference evidence="2 3" key="1">
    <citation type="submission" date="2023-04" db="EMBL/GenBank/DDBJ databases">
        <title>Genome of Basidiobolus ranarum AG-B5.</title>
        <authorList>
            <person name="Stajich J.E."/>
            <person name="Carter-House D."/>
            <person name="Gryganskyi A."/>
        </authorList>
    </citation>
    <scope>NUCLEOTIDE SEQUENCE [LARGE SCALE GENOMIC DNA]</scope>
    <source>
        <strain evidence="2 3">AG-B5</strain>
    </source>
</reference>
<dbReference type="Proteomes" id="UP001479436">
    <property type="component" value="Unassembled WGS sequence"/>
</dbReference>
<keyword evidence="3" id="KW-1185">Reference proteome</keyword>
<name>A0ABR2WL27_9FUNG</name>
<dbReference type="EMBL" id="JASJQH010001041">
    <property type="protein sequence ID" value="KAK9762230.1"/>
    <property type="molecule type" value="Genomic_DNA"/>
</dbReference>
<evidence type="ECO:0000313" key="2">
    <source>
        <dbReference type="EMBL" id="KAK9762230.1"/>
    </source>
</evidence>
<proteinExistence type="predicted"/>
<evidence type="ECO:0000313" key="3">
    <source>
        <dbReference type="Proteomes" id="UP001479436"/>
    </source>
</evidence>